<keyword evidence="3" id="KW-0539">Nucleus</keyword>
<dbReference type="InterPro" id="IPR007889">
    <property type="entry name" value="HTH_Psq"/>
</dbReference>
<dbReference type="InterPro" id="IPR004875">
    <property type="entry name" value="DDE_SF_endonuclease_dom"/>
</dbReference>
<dbReference type="Gene3D" id="1.10.10.60">
    <property type="entry name" value="Homeodomain-like"/>
    <property type="match status" value="1"/>
</dbReference>
<dbReference type="Proteomes" id="UP000322000">
    <property type="component" value="Chromosome 11"/>
</dbReference>
<protein>
    <submittedName>
        <fullName evidence="7">Uncharacterized protein LOC113498798</fullName>
    </submittedName>
</protein>
<evidence type="ECO:0000259" key="5">
    <source>
        <dbReference type="PROSITE" id="PS51253"/>
    </source>
</evidence>
<proteinExistence type="predicted"/>
<feature type="compositionally biased region" description="Basic residues" evidence="4">
    <location>
        <begin position="486"/>
        <end position="500"/>
    </location>
</feature>
<evidence type="ECO:0000256" key="2">
    <source>
        <dbReference type="ARBA" id="ARBA00023125"/>
    </source>
</evidence>
<dbReference type="PANTHER" id="PTHR19303:SF74">
    <property type="entry name" value="POGO TRANSPOSABLE ELEMENT WITH KRAB DOMAIN"/>
    <property type="match status" value="1"/>
</dbReference>
<feature type="compositionally biased region" description="Basic and acidic residues" evidence="4">
    <location>
        <begin position="568"/>
        <end position="577"/>
    </location>
</feature>
<dbReference type="InterPro" id="IPR006600">
    <property type="entry name" value="HTH_CenpB_DNA-bd_dom"/>
</dbReference>
<feature type="region of interest" description="Disordered" evidence="4">
    <location>
        <begin position="568"/>
        <end position="587"/>
    </location>
</feature>
<feature type="region of interest" description="Disordered" evidence="4">
    <location>
        <begin position="486"/>
        <end position="522"/>
    </location>
</feature>
<dbReference type="PANTHER" id="PTHR19303">
    <property type="entry name" value="TRANSPOSON"/>
    <property type="match status" value="1"/>
</dbReference>
<reference evidence="7" key="1">
    <citation type="submission" date="2025-08" db="UniProtKB">
        <authorList>
            <consortium name="RefSeq"/>
        </authorList>
    </citation>
    <scope>IDENTIFICATION</scope>
</reference>
<dbReference type="Pfam" id="PF05225">
    <property type="entry name" value="HTH_psq"/>
    <property type="match status" value="1"/>
</dbReference>
<dbReference type="RefSeq" id="XP_026734744.1">
    <property type="nucleotide sequence ID" value="XM_026878943.1"/>
</dbReference>
<evidence type="ECO:0000256" key="3">
    <source>
        <dbReference type="ARBA" id="ARBA00023242"/>
    </source>
</evidence>
<dbReference type="AlphaFoldDB" id="A0A7E5W2A8"/>
<dbReference type="InterPro" id="IPR009057">
    <property type="entry name" value="Homeodomain-like_sf"/>
</dbReference>
<dbReference type="SUPFAM" id="SSF46689">
    <property type="entry name" value="Homeodomain-like"/>
    <property type="match status" value="1"/>
</dbReference>
<dbReference type="KEGG" id="tnl:113498798"/>
<dbReference type="GeneID" id="113498798"/>
<accession>A0A7E5W2A8</accession>
<name>A0A7E5W2A8_TRINI</name>
<dbReference type="Pfam" id="PF03184">
    <property type="entry name" value="DDE_1"/>
    <property type="match status" value="1"/>
</dbReference>
<feature type="compositionally biased region" description="Basic residues" evidence="4">
    <location>
        <begin position="578"/>
        <end position="587"/>
    </location>
</feature>
<sequence>MGKEKASDPRKWTEENMKKAIEYVISKKMGVNEASRTYEIPSRTLRRHILKGWDSKQNIGRPSELGHENELKLVAHIKRLESIGFPLEQSRLQSIAYDFAEKLELPHRFNKEKKQAGWDWFQGFMKRHPELSKRKAEGLSLARATGMNRQDVNNYFEMLLKVLTENDLLGKPERIFNMDESGIQINNKTGIVVASKGAKCVNSVTSAEKGEHISIIACCNAEGTFLPPVLIFKGKYKKPEFSEGLPPGSDVFMNQKSSYINADLFYNWMNDHFIPRKSDGKVLLILDGHSSHSNSYKMLQLAKENEIILLCLPSHTTQALQPLDKSFFKPFKSYLSKAVTTWFINNKERHLNRQHISKLIGEAWYKSAIPAIGVSGFKATGIYPYDPNIVPDYFFSVSDAAVRNSPDNIQNSDLSLPSTSTSSINQSDQIAHASDVLQKETPTKTLQIVSPLPVLRHKTSKRKQNVKILTSETHLATRKLFEEKKKSQKKHLVAPAKRKKNVAEVSSSSESEEELQLSESSEECSDENENTCVECLESYFHTKKKSDWIQCLQCSGWLHEDCSNFPEKCNKCGDQNKGKGKGKKTKK</sequence>
<evidence type="ECO:0000313" key="7">
    <source>
        <dbReference type="RefSeq" id="XP_026734744.1"/>
    </source>
</evidence>
<dbReference type="InterPro" id="IPR050863">
    <property type="entry name" value="CenT-Element_Derived"/>
</dbReference>
<feature type="domain" description="HTH CENPB-type" evidence="5">
    <location>
        <begin position="57"/>
        <end position="134"/>
    </location>
</feature>
<evidence type="ECO:0000256" key="4">
    <source>
        <dbReference type="SAM" id="MobiDB-lite"/>
    </source>
</evidence>
<dbReference type="PROSITE" id="PS51253">
    <property type="entry name" value="HTH_CENPB"/>
    <property type="match status" value="1"/>
</dbReference>
<dbReference type="GO" id="GO:0003677">
    <property type="term" value="F:DNA binding"/>
    <property type="evidence" value="ECO:0007669"/>
    <property type="project" value="UniProtKB-KW"/>
</dbReference>
<keyword evidence="6" id="KW-1185">Reference proteome</keyword>
<feature type="compositionally biased region" description="Low complexity" evidence="4">
    <location>
        <begin position="411"/>
        <end position="430"/>
    </location>
</feature>
<evidence type="ECO:0000256" key="1">
    <source>
        <dbReference type="ARBA" id="ARBA00004123"/>
    </source>
</evidence>
<feature type="region of interest" description="Disordered" evidence="4">
    <location>
        <begin position="408"/>
        <end position="437"/>
    </location>
</feature>
<dbReference type="CDD" id="cd15489">
    <property type="entry name" value="PHD_SF"/>
    <property type="match status" value="1"/>
</dbReference>
<evidence type="ECO:0000313" key="6">
    <source>
        <dbReference type="Proteomes" id="UP000322000"/>
    </source>
</evidence>
<keyword evidence="2" id="KW-0238">DNA-binding</keyword>
<dbReference type="GO" id="GO:0005634">
    <property type="term" value="C:nucleus"/>
    <property type="evidence" value="ECO:0007669"/>
    <property type="project" value="UniProtKB-SubCell"/>
</dbReference>
<feature type="compositionally biased region" description="Acidic residues" evidence="4">
    <location>
        <begin position="510"/>
        <end position="522"/>
    </location>
</feature>
<gene>
    <name evidence="7" type="primary">LOC113498798</name>
</gene>
<dbReference type="OrthoDB" id="7477068at2759"/>
<comment type="subcellular location">
    <subcellularLocation>
        <location evidence="1">Nucleus</location>
    </subcellularLocation>
</comment>
<organism evidence="6 7">
    <name type="scientific">Trichoplusia ni</name>
    <name type="common">Cabbage looper</name>
    <dbReference type="NCBI Taxonomy" id="7111"/>
    <lineage>
        <taxon>Eukaryota</taxon>
        <taxon>Metazoa</taxon>
        <taxon>Ecdysozoa</taxon>
        <taxon>Arthropoda</taxon>
        <taxon>Hexapoda</taxon>
        <taxon>Insecta</taxon>
        <taxon>Pterygota</taxon>
        <taxon>Neoptera</taxon>
        <taxon>Endopterygota</taxon>
        <taxon>Lepidoptera</taxon>
        <taxon>Glossata</taxon>
        <taxon>Ditrysia</taxon>
        <taxon>Noctuoidea</taxon>
        <taxon>Noctuidae</taxon>
        <taxon>Plusiinae</taxon>
        <taxon>Trichoplusia</taxon>
    </lineage>
</organism>
<dbReference type="InParanoid" id="A0A7E5W2A8"/>